<feature type="compositionally biased region" description="Basic residues" evidence="1">
    <location>
        <begin position="120"/>
        <end position="131"/>
    </location>
</feature>
<evidence type="ECO:0000313" key="3">
    <source>
        <dbReference type="Proteomes" id="UP001152888"/>
    </source>
</evidence>
<accession>A0A9P0PD72</accession>
<feature type="compositionally biased region" description="Basic and acidic residues" evidence="1">
    <location>
        <begin position="132"/>
        <end position="151"/>
    </location>
</feature>
<feature type="compositionally biased region" description="Polar residues" evidence="1">
    <location>
        <begin position="97"/>
        <end position="117"/>
    </location>
</feature>
<feature type="region of interest" description="Disordered" evidence="1">
    <location>
        <begin position="1"/>
        <end position="20"/>
    </location>
</feature>
<dbReference type="Proteomes" id="UP001152888">
    <property type="component" value="Unassembled WGS sequence"/>
</dbReference>
<reference evidence="2" key="1">
    <citation type="submission" date="2022-03" db="EMBL/GenBank/DDBJ databases">
        <authorList>
            <person name="Sayadi A."/>
        </authorList>
    </citation>
    <scope>NUCLEOTIDE SEQUENCE</scope>
</reference>
<feature type="compositionally biased region" description="Basic residues" evidence="1">
    <location>
        <begin position="1"/>
        <end position="18"/>
    </location>
</feature>
<proteinExistence type="predicted"/>
<organism evidence="2 3">
    <name type="scientific">Acanthoscelides obtectus</name>
    <name type="common">Bean weevil</name>
    <name type="synonym">Bruchus obtectus</name>
    <dbReference type="NCBI Taxonomy" id="200917"/>
    <lineage>
        <taxon>Eukaryota</taxon>
        <taxon>Metazoa</taxon>
        <taxon>Ecdysozoa</taxon>
        <taxon>Arthropoda</taxon>
        <taxon>Hexapoda</taxon>
        <taxon>Insecta</taxon>
        <taxon>Pterygota</taxon>
        <taxon>Neoptera</taxon>
        <taxon>Endopterygota</taxon>
        <taxon>Coleoptera</taxon>
        <taxon>Polyphaga</taxon>
        <taxon>Cucujiformia</taxon>
        <taxon>Chrysomeloidea</taxon>
        <taxon>Chrysomelidae</taxon>
        <taxon>Bruchinae</taxon>
        <taxon>Bruchini</taxon>
        <taxon>Acanthoscelides</taxon>
    </lineage>
</organism>
<dbReference type="AlphaFoldDB" id="A0A9P0PD72"/>
<feature type="compositionally biased region" description="Basic and acidic residues" evidence="1">
    <location>
        <begin position="27"/>
        <end position="49"/>
    </location>
</feature>
<comment type="caution">
    <text evidence="2">The sequence shown here is derived from an EMBL/GenBank/DDBJ whole genome shotgun (WGS) entry which is preliminary data.</text>
</comment>
<evidence type="ECO:0000313" key="2">
    <source>
        <dbReference type="EMBL" id="CAH1979149.1"/>
    </source>
</evidence>
<dbReference type="EMBL" id="CAKOFQ010006876">
    <property type="protein sequence ID" value="CAH1979149.1"/>
    <property type="molecule type" value="Genomic_DNA"/>
</dbReference>
<gene>
    <name evidence="2" type="ORF">ACAOBT_LOCUS13321</name>
</gene>
<evidence type="ECO:0000256" key="1">
    <source>
        <dbReference type="SAM" id="MobiDB-lite"/>
    </source>
</evidence>
<name>A0A9P0PD72_ACAOB</name>
<keyword evidence="3" id="KW-1185">Reference proteome</keyword>
<feature type="region of interest" description="Disordered" evidence="1">
    <location>
        <begin position="27"/>
        <end position="151"/>
    </location>
</feature>
<dbReference type="OrthoDB" id="6375801at2759"/>
<feature type="compositionally biased region" description="Basic residues" evidence="1">
    <location>
        <begin position="60"/>
        <end position="81"/>
    </location>
</feature>
<sequence>MTRESKKRGKKVKQRVRKYREALKSNLERYEEAKRLERDRYQRRKEQGKIKSINDLTPRQQRKLRKGSRARSKKSYDKKRKVQEPVQGTMRPHSMRENSMQTPTHQNISETPTSAILTSGKRRSRRNRRKMRLEIQKLKKELTTEKSKKEK</sequence>
<protein>
    <submittedName>
        <fullName evidence="2">Uncharacterized protein</fullName>
    </submittedName>
</protein>